<keyword evidence="2" id="KW-0863">Zinc-finger</keyword>
<dbReference type="InterPro" id="IPR050219">
    <property type="entry name" value="DnaG_primase"/>
</dbReference>
<evidence type="ECO:0000256" key="2">
    <source>
        <dbReference type="ARBA" id="ARBA00022771"/>
    </source>
</evidence>
<dbReference type="Proteomes" id="UP000541109">
    <property type="component" value="Unassembled WGS sequence"/>
</dbReference>
<dbReference type="Gene3D" id="3.90.580.10">
    <property type="entry name" value="Zinc finger, CHC2-type domain"/>
    <property type="match status" value="1"/>
</dbReference>
<dbReference type="EMBL" id="JACFXV010000068">
    <property type="protein sequence ID" value="MBA5779481.1"/>
    <property type="molecule type" value="Genomic_DNA"/>
</dbReference>
<dbReference type="InterPro" id="IPR036977">
    <property type="entry name" value="DNA_primase_Znf_CHC2"/>
</dbReference>
<evidence type="ECO:0000313" key="6">
    <source>
        <dbReference type="Proteomes" id="UP000541109"/>
    </source>
</evidence>
<dbReference type="AlphaFoldDB" id="A0A839AIC3"/>
<protein>
    <submittedName>
        <fullName evidence="5">DNA primase</fullName>
    </submittedName>
</protein>
<dbReference type="Pfam" id="PF23639">
    <property type="entry name" value="DUF7146"/>
    <property type="match status" value="1"/>
</dbReference>
<organism evidence="5 6">
    <name type="scientific">Stappia albiluteola</name>
    <dbReference type="NCBI Taxonomy" id="2758565"/>
    <lineage>
        <taxon>Bacteria</taxon>
        <taxon>Pseudomonadati</taxon>
        <taxon>Pseudomonadota</taxon>
        <taxon>Alphaproteobacteria</taxon>
        <taxon>Hyphomicrobiales</taxon>
        <taxon>Stappiaceae</taxon>
        <taxon>Stappia</taxon>
    </lineage>
</organism>
<evidence type="ECO:0000256" key="3">
    <source>
        <dbReference type="ARBA" id="ARBA00022833"/>
    </source>
</evidence>
<dbReference type="GO" id="GO:0005737">
    <property type="term" value="C:cytoplasm"/>
    <property type="evidence" value="ECO:0007669"/>
    <property type="project" value="TreeGrafter"/>
</dbReference>
<gene>
    <name evidence="5" type="ORF">H2509_20315</name>
</gene>
<reference evidence="5 6" key="1">
    <citation type="submission" date="2020-07" db="EMBL/GenBank/DDBJ databases">
        <title>Stappia sp., F7233, whole genome shotgun sequencing project.</title>
        <authorList>
            <person name="Jiang S."/>
            <person name="Liu Z.W."/>
            <person name="Du Z.J."/>
        </authorList>
    </citation>
    <scope>NUCLEOTIDE SEQUENCE [LARGE SCALE GENOMIC DNA]</scope>
    <source>
        <strain evidence="5 6">F7233</strain>
    </source>
</reference>
<feature type="domain" description="Zinc finger CHC2-type" evidence="4">
    <location>
        <begin position="39"/>
        <end position="93"/>
    </location>
</feature>
<comment type="caution">
    <text evidence="5">The sequence shown here is derived from an EMBL/GenBank/DDBJ whole genome shotgun (WGS) entry which is preliminary data.</text>
</comment>
<dbReference type="PANTHER" id="PTHR30313">
    <property type="entry name" value="DNA PRIMASE"/>
    <property type="match status" value="1"/>
</dbReference>
<dbReference type="SMART" id="SM00400">
    <property type="entry name" value="ZnF_CHCC"/>
    <property type="match status" value="1"/>
</dbReference>
<name>A0A839AIC3_9HYPH</name>
<evidence type="ECO:0000313" key="5">
    <source>
        <dbReference type="EMBL" id="MBA5779481.1"/>
    </source>
</evidence>
<proteinExistence type="predicted"/>
<dbReference type="SUPFAM" id="SSF57783">
    <property type="entry name" value="Zinc beta-ribbon"/>
    <property type="match status" value="1"/>
</dbReference>
<dbReference type="GO" id="GO:0008270">
    <property type="term" value="F:zinc ion binding"/>
    <property type="evidence" value="ECO:0007669"/>
    <property type="project" value="UniProtKB-KW"/>
</dbReference>
<keyword evidence="3" id="KW-0862">Zinc</keyword>
<dbReference type="Pfam" id="PF01807">
    <property type="entry name" value="Zn_ribbon_DnaG"/>
    <property type="match status" value="1"/>
</dbReference>
<sequence>MTRFADSEIARVKDGPISDAIGRYVDWDRAKSVPSKGDFWACCPFHGEKTPSFHCDDGKGIYKCFGCGATGDHIRFVQEYLGKSFAEAVEYLGGSPDAQTDPETEARLAAERERKRREQDAAAERYREDERRKAYAIWREGRPLPGTEAEAYLAARRLAPVMDGLRLRYVPSQPYWHQKKVSGEKKPKPYVLYSGPALLSPMTRPDGTFAGVHITWFDPDRPGKKLALGDPETGEILPAKKIRGSKRQAAERLIMPAAFDRLVIGEGRETVLSAARAEKAKRPDRFVRTAFWASIDLQHMGGNATETVAHPTLKTKLGRPARVPGPVPDMSDEAAIPLPEFVREVVTLGDGDSDRFTAEQVHARAAARWAMTGRTIVAAWAPEGKDFNDLAMEEA</sequence>
<accession>A0A839AIC3</accession>
<dbReference type="InterPro" id="IPR002694">
    <property type="entry name" value="Znf_CHC2"/>
</dbReference>
<keyword evidence="6" id="KW-1185">Reference proteome</keyword>
<dbReference type="PANTHER" id="PTHR30313:SF2">
    <property type="entry name" value="DNA PRIMASE"/>
    <property type="match status" value="1"/>
</dbReference>
<dbReference type="GO" id="GO:0003899">
    <property type="term" value="F:DNA-directed RNA polymerase activity"/>
    <property type="evidence" value="ECO:0007669"/>
    <property type="project" value="InterPro"/>
</dbReference>
<evidence type="ECO:0000256" key="1">
    <source>
        <dbReference type="ARBA" id="ARBA00022723"/>
    </source>
</evidence>
<evidence type="ECO:0000259" key="4">
    <source>
        <dbReference type="SMART" id="SM00400"/>
    </source>
</evidence>
<dbReference type="RefSeq" id="WP_182168311.1">
    <property type="nucleotide sequence ID" value="NZ_JACFXV010000068.1"/>
</dbReference>
<keyword evidence="1" id="KW-0479">Metal-binding</keyword>
<dbReference type="InterPro" id="IPR055570">
    <property type="entry name" value="DUF7146"/>
</dbReference>
<dbReference type="GO" id="GO:0003677">
    <property type="term" value="F:DNA binding"/>
    <property type="evidence" value="ECO:0007669"/>
    <property type="project" value="InterPro"/>
</dbReference>
<dbReference type="GO" id="GO:0006269">
    <property type="term" value="P:DNA replication, synthesis of primer"/>
    <property type="evidence" value="ECO:0007669"/>
    <property type="project" value="TreeGrafter"/>
</dbReference>